<dbReference type="InterPro" id="IPR002172">
    <property type="entry name" value="LDrepeatLR_classA_rpt"/>
</dbReference>
<feature type="domain" description="DUF7805" evidence="4">
    <location>
        <begin position="505"/>
        <end position="648"/>
    </location>
</feature>
<reference evidence="5" key="1">
    <citation type="submission" date="2021-03" db="EMBL/GenBank/DDBJ databases">
        <title>Chromosome level genome of the anhydrobiotic midge Polypedilum vanderplanki.</title>
        <authorList>
            <person name="Yoshida Y."/>
            <person name="Kikawada T."/>
            <person name="Gusev O."/>
        </authorList>
    </citation>
    <scope>NUCLEOTIDE SEQUENCE</scope>
    <source>
        <strain evidence="5">NIAS01</strain>
        <tissue evidence="5">Whole body or cell culture</tissue>
    </source>
</reference>
<keyword evidence="3" id="KW-1133">Transmembrane helix</keyword>
<dbReference type="AlphaFoldDB" id="A0A9J6C681"/>
<evidence type="ECO:0000256" key="2">
    <source>
        <dbReference type="SAM" id="MobiDB-lite"/>
    </source>
</evidence>
<dbReference type="PANTHER" id="PTHR47537:SF8">
    <property type="entry name" value="CUB DOMAIN-CONTAINING PROTEIN"/>
    <property type="match status" value="1"/>
</dbReference>
<dbReference type="OrthoDB" id="10037824at2759"/>
<evidence type="ECO:0000313" key="5">
    <source>
        <dbReference type="EMBL" id="KAG5677429.1"/>
    </source>
</evidence>
<gene>
    <name evidence="5" type="ORF">PVAND_007187</name>
</gene>
<evidence type="ECO:0000256" key="1">
    <source>
        <dbReference type="ARBA" id="ARBA00023157"/>
    </source>
</evidence>
<dbReference type="PANTHER" id="PTHR47537">
    <property type="entry name" value="CUBILIN"/>
    <property type="match status" value="1"/>
</dbReference>
<dbReference type="GO" id="GO:0005886">
    <property type="term" value="C:plasma membrane"/>
    <property type="evidence" value="ECO:0007669"/>
    <property type="project" value="TreeGrafter"/>
</dbReference>
<protein>
    <recommendedName>
        <fullName evidence="4">DUF7805 domain-containing protein</fullName>
    </recommendedName>
</protein>
<sequence>MSQRNGRMGRLLSPRHTLPPNTTCTYYFHGFPNDLIWLSFTSHHLQLLQPVNHDNLTSTFGQSDQPVSTYITRMRLYDSIGTQNQNKLQSTPSTIGMSLQQHQQQQQRLNITKLKQSKNYYRGEDTRTPHEYKNYKFNMEQSWNPVNNYIYGPTVNSVYNQLPLLQQQQQQQQQDKEAHRKLERILNINSVNNRDRDRDKDRDRERDKISKILDNSLVENERDFYGKIRNRPADKSVTSNRKLLGEFINNEAPKLCDHAINDYQAESTKMRHCTPLESYISTGRDMKLEFHTATGTALYPYSFSVNYEFVDTEMGGDLVKFDENNEDDRKLEGEFALCSRTFKNRRGEFRSPRNIFLHGRGGAKNLSCLYRFEANVGEQIRITLYNISFGESGFCSTENDIHTGRPRCQTTDSANVGIESNNVNMKVTNDESSKVRELKIYDVPYSRSRVQMGCICDNQSIFYNQPFTFLSSSPTMELTFIATKLNITEDFMDLYFYASYEFVKVSECKRKSILTGTGGEEKAYFNINNLDSNCDGMAWLVQAQRLDHSLFIQTYGTLMSQNPSQEELAKCQTKNRLIIYSGRTASGTMRIVCPATKAESRLTSLRIMDEDWHNSSTMPAKPISMIIEPILREPGSVSFSWMELQRTKASLVQQLDQQTNFTANETLQEFGLYPKGGDCEHKCPELDACIASNLWCDGYPNCPSGFDESSSECGATRKLLELPASLYAALGCLAAGIAACLIFCMVGISRRRKKSKEPKQQHTVQAQTAIPNGTYTLPKSNGNTYQKNSLFYNNHDHDS</sequence>
<dbReference type="InterPro" id="IPR053207">
    <property type="entry name" value="Non-NMDA_GluR_Accessory"/>
</dbReference>
<keyword evidence="6" id="KW-1185">Reference proteome</keyword>
<dbReference type="Proteomes" id="UP001107558">
    <property type="component" value="Chromosome 2"/>
</dbReference>
<dbReference type="CDD" id="cd00112">
    <property type="entry name" value="LDLa"/>
    <property type="match status" value="1"/>
</dbReference>
<keyword evidence="3" id="KW-0472">Membrane</keyword>
<dbReference type="SUPFAM" id="SSF49854">
    <property type="entry name" value="Spermadhesin, CUB domain"/>
    <property type="match status" value="2"/>
</dbReference>
<evidence type="ECO:0000313" key="6">
    <source>
        <dbReference type="Proteomes" id="UP001107558"/>
    </source>
</evidence>
<dbReference type="InterPro" id="IPR035914">
    <property type="entry name" value="Sperma_CUB_dom_sf"/>
</dbReference>
<dbReference type="Gene3D" id="2.60.120.290">
    <property type="entry name" value="Spermadhesin, CUB domain"/>
    <property type="match status" value="1"/>
</dbReference>
<evidence type="ECO:0000259" key="4">
    <source>
        <dbReference type="Pfam" id="PF25090"/>
    </source>
</evidence>
<dbReference type="EMBL" id="JADBJN010000002">
    <property type="protein sequence ID" value="KAG5677429.1"/>
    <property type="molecule type" value="Genomic_DNA"/>
</dbReference>
<accession>A0A9J6C681</accession>
<keyword evidence="1" id="KW-1015">Disulfide bond</keyword>
<proteinExistence type="predicted"/>
<evidence type="ECO:0000256" key="3">
    <source>
        <dbReference type="SAM" id="Phobius"/>
    </source>
</evidence>
<keyword evidence="3" id="KW-0812">Transmembrane</keyword>
<feature type="transmembrane region" description="Helical" evidence="3">
    <location>
        <begin position="726"/>
        <end position="748"/>
    </location>
</feature>
<feature type="region of interest" description="Disordered" evidence="2">
    <location>
        <begin position="755"/>
        <end position="799"/>
    </location>
</feature>
<organism evidence="5 6">
    <name type="scientific">Polypedilum vanderplanki</name>
    <name type="common">Sleeping chironomid midge</name>
    <dbReference type="NCBI Taxonomy" id="319348"/>
    <lineage>
        <taxon>Eukaryota</taxon>
        <taxon>Metazoa</taxon>
        <taxon>Ecdysozoa</taxon>
        <taxon>Arthropoda</taxon>
        <taxon>Hexapoda</taxon>
        <taxon>Insecta</taxon>
        <taxon>Pterygota</taxon>
        <taxon>Neoptera</taxon>
        <taxon>Endopterygota</taxon>
        <taxon>Diptera</taxon>
        <taxon>Nematocera</taxon>
        <taxon>Chironomoidea</taxon>
        <taxon>Chironomidae</taxon>
        <taxon>Chironominae</taxon>
        <taxon>Polypedilum</taxon>
        <taxon>Polypedilum</taxon>
    </lineage>
</organism>
<feature type="compositionally biased region" description="Polar residues" evidence="2">
    <location>
        <begin position="761"/>
        <end position="792"/>
    </location>
</feature>
<dbReference type="InterPro" id="IPR056707">
    <property type="entry name" value="DUF7805"/>
</dbReference>
<name>A0A9J6C681_POLVA</name>
<comment type="caution">
    <text evidence="5">The sequence shown here is derived from an EMBL/GenBank/DDBJ whole genome shotgun (WGS) entry which is preliminary data.</text>
</comment>
<dbReference type="Pfam" id="PF25090">
    <property type="entry name" value="DUF7805"/>
    <property type="match status" value="1"/>
</dbReference>